<dbReference type="RefSeq" id="WP_109271578.1">
    <property type="nucleotide sequence ID" value="NZ_QFFF01000001.1"/>
</dbReference>
<sequence length="300" mass="33813">MLIHPGFHKTGTTFLQKAVFSDTRHFRSLWAHETLDELVVRPHDLEFDAGPAQKLASEFLDQSQSGRLDVLSSEILSGNPLLGARDSATIAHRLKLIFGEARIVLTVRAQRSMLASLYMQYLKAGGTRHFEQFYRPEPIPGYFGFDAKHLEYSRVAELYAELFSAQSVLVLPQELLAADMGAFLDLLWKHAAGSGSSVPDLSIPARRIGKSPPAAAAPFYRLANHFWQRSLDSGCLFEAPLLARSIVAVGHRQRLFFRRQEEKLWTFIDKAFKGRFADSNRALQQFCPVDLRAFGYELTD</sequence>
<dbReference type="InterPro" id="IPR027417">
    <property type="entry name" value="P-loop_NTPase"/>
</dbReference>
<dbReference type="AlphaFoldDB" id="A0A2U2J518"/>
<protein>
    <recommendedName>
        <fullName evidence="3">Sulfotransferase domain-containing protein</fullName>
    </recommendedName>
</protein>
<organism evidence="1 2">
    <name type="scientific">Allosphingosinicella humi</name>
    <dbReference type="NCBI Taxonomy" id="2068657"/>
    <lineage>
        <taxon>Bacteria</taxon>
        <taxon>Pseudomonadati</taxon>
        <taxon>Pseudomonadota</taxon>
        <taxon>Alphaproteobacteria</taxon>
        <taxon>Sphingomonadales</taxon>
        <taxon>Sphingomonadaceae</taxon>
        <taxon>Allosphingosinicella</taxon>
    </lineage>
</organism>
<evidence type="ECO:0000313" key="1">
    <source>
        <dbReference type="EMBL" id="PWG03440.1"/>
    </source>
</evidence>
<dbReference type="EMBL" id="QFFF01000001">
    <property type="protein sequence ID" value="PWG03440.1"/>
    <property type="molecule type" value="Genomic_DNA"/>
</dbReference>
<gene>
    <name evidence="1" type="ORF">DF286_11590</name>
</gene>
<dbReference type="OrthoDB" id="7540582at2"/>
<dbReference type="Gene3D" id="3.40.50.300">
    <property type="entry name" value="P-loop containing nucleotide triphosphate hydrolases"/>
    <property type="match status" value="1"/>
</dbReference>
<name>A0A2U2J518_9SPHN</name>
<dbReference type="Proteomes" id="UP000245916">
    <property type="component" value="Unassembled WGS sequence"/>
</dbReference>
<dbReference type="SUPFAM" id="SSF52540">
    <property type="entry name" value="P-loop containing nucleoside triphosphate hydrolases"/>
    <property type="match status" value="1"/>
</dbReference>
<keyword evidence="2" id="KW-1185">Reference proteome</keyword>
<accession>A0A2U2J518</accession>
<evidence type="ECO:0000313" key="2">
    <source>
        <dbReference type="Proteomes" id="UP000245916"/>
    </source>
</evidence>
<proteinExistence type="predicted"/>
<comment type="caution">
    <text evidence="1">The sequence shown here is derived from an EMBL/GenBank/DDBJ whole genome shotgun (WGS) entry which is preliminary data.</text>
</comment>
<reference evidence="1 2" key="1">
    <citation type="submission" date="2018-05" db="EMBL/GenBank/DDBJ databases">
        <title>Genome of Sphingosinicella humi QZX222.</title>
        <authorList>
            <person name="Qiao Z."/>
            <person name="Wang G."/>
        </authorList>
    </citation>
    <scope>NUCLEOTIDE SEQUENCE [LARGE SCALE GENOMIC DNA]</scope>
    <source>
        <strain evidence="1 2">QZX222</strain>
    </source>
</reference>
<evidence type="ECO:0008006" key="3">
    <source>
        <dbReference type="Google" id="ProtNLM"/>
    </source>
</evidence>